<feature type="compositionally biased region" description="Low complexity" evidence="2">
    <location>
        <begin position="68"/>
        <end position="77"/>
    </location>
</feature>
<dbReference type="CDD" id="cd14688">
    <property type="entry name" value="bZIP_YAP"/>
    <property type="match status" value="1"/>
</dbReference>
<feature type="compositionally biased region" description="Polar residues" evidence="2">
    <location>
        <begin position="1"/>
        <end position="10"/>
    </location>
</feature>
<name>A0AAN7CDY2_9PEZI</name>
<feature type="region of interest" description="Disordered" evidence="2">
    <location>
        <begin position="239"/>
        <end position="284"/>
    </location>
</feature>
<evidence type="ECO:0000313" key="3">
    <source>
        <dbReference type="EMBL" id="KAK4240279.1"/>
    </source>
</evidence>
<reference evidence="3" key="1">
    <citation type="journal article" date="2023" name="Mol. Phylogenet. Evol.">
        <title>Genome-scale phylogeny and comparative genomics of the fungal order Sordariales.</title>
        <authorList>
            <person name="Hensen N."/>
            <person name="Bonometti L."/>
            <person name="Westerberg I."/>
            <person name="Brannstrom I.O."/>
            <person name="Guillou S."/>
            <person name="Cros-Aarteil S."/>
            <person name="Calhoun S."/>
            <person name="Haridas S."/>
            <person name="Kuo A."/>
            <person name="Mondo S."/>
            <person name="Pangilinan J."/>
            <person name="Riley R."/>
            <person name="LaButti K."/>
            <person name="Andreopoulos B."/>
            <person name="Lipzen A."/>
            <person name="Chen C."/>
            <person name="Yan M."/>
            <person name="Daum C."/>
            <person name="Ng V."/>
            <person name="Clum A."/>
            <person name="Steindorff A."/>
            <person name="Ohm R.A."/>
            <person name="Martin F."/>
            <person name="Silar P."/>
            <person name="Natvig D.O."/>
            <person name="Lalanne C."/>
            <person name="Gautier V."/>
            <person name="Ament-Velasquez S.L."/>
            <person name="Kruys A."/>
            <person name="Hutchinson M.I."/>
            <person name="Powell A.J."/>
            <person name="Barry K."/>
            <person name="Miller A.N."/>
            <person name="Grigoriev I.V."/>
            <person name="Debuchy R."/>
            <person name="Gladieux P."/>
            <person name="Hiltunen Thoren M."/>
            <person name="Johannesson H."/>
        </authorList>
    </citation>
    <scope>NUCLEOTIDE SEQUENCE</scope>
    <source>
        <strain evidence="3">CBS 532.94</strain>
    </source>
</reference>
<gene>
    <name evidence="3" type="ORF">C8A03DRAFT_31581</name>
</gene>
<reference evidence="3" key="2">
    <citation type="submission" date="2023-05" db="EMBL/GenBank/DDBJ databases">
        <authorList>
            <consortium name="Lawrence Berkeley National Laboratory"/>
            <person name="Steindorff A."/>
            <person name="Hensen N."/>
            <person name="Bonometti L."/>
            <person name="Westerberg I."/>
            <person name="Brannstrom I.O."/>
            <person name="Guillou S."/>
            <person name="Cros-Aarteil S."/>
            <person name="Calhoun S."/>
            <person name="Haridas S."/>
            <person name="Kuo A."/>
            <person name="Mondo S."/>
            <person name="Pangilinan J."/>
            <person name="Riley R."/>
            <person name="Labutti K."/>
            <person name="Andreopoulos B."/>
            <person name="Lipzen A."/>
            <person name="Chen C."/>
            <person name="Yanf M."/>
            <person name="Daum C."/>
            <person name="Ng V."/>
            <person name="Clum A."/>
            <person name="Ohm R."/>
            <person name="Martin F."/>
            <person name="Silar P."/>
            <person name="Natvig D."/>
            <person name="Lalanne C."/>
            <person name="Gautier V."/>
            <person name="Ament-Velasquez S.L."/>
            <person name="Kruys A."/>
            <person name="Hutchinson M.I."/>
            <person name="Powell A.J."/>
            <person name="Barry K."/>
            <person name="Miller A.N."/>
            <person name="Grigoriev I.V."/>
            <person name="Debuchy R."/>
            <person name="Gladieux P."/>
            <person name="Thoren M.H."/>
            <person name="Johannesson H."/>
        </authorList>
    </citation>
    <scope>NUCLEOTIDE SEQUENCE</scope>
    <source>
        <strain evidence="3">CBS 532.94</strain>
    </source>
</reference>
<dbReference type="PANTHER" id="PTHR37012:SF2">
    <property type="entry name" value="BZIP DOMAIN-CONTAINING PROTEIN-RELATED"/>
    <property type="match status" value="1"/>
</dbReference>
<feature type="region of interest" description="Disordered" evidence="2">
    <location>
        <begin position="1"/>
        <end position="137"/>
    </location>
</feature>
<evidence type="ECO:0000256" key="1">
    <source>
        <dbReference type="SAM" id="Coils"/>
    </source>
</evidence>
<protein>
    <submittedName>
        <fullName evidence="3">AP-1-like transcription factor</fullName>
    </submittedName>
</protein>
<dbReference type="AlphaFoldDB" id="A0AAN7CDY2"/>
<proteinExistence type="predicted"/>
<keyword evidence="1" id="KW-0175">Coiled coil</keyword>
<feature type="compositionally biased region" description="Low complexity" evidence="2">
    <location>
        <begin position="107"/>
        <end position="123"/>
    </location>
</feature>
<keyword evidence="4" id="KW-1185">Reference proteome</keyword>
<dbReference type="Pfam" id="PF11905">
    <property type="entry name" value="DUF3425"/>
    <property type="match status" value="1"/>
</dbReference>
<organism evidence="3 4">
    <name type="scientific">Achaetomium macrosporum</name>
    <dbReference type="NCBI Taxonomy" id="79813"/>
    <lineage>
        <taxon>Eukaryota</taxon>
        <taxon>Fungi</taxon>
        <taxon>Dikarya</taxon>
        <taxon>Ascomycota</taxon>
        <taxon>Pezizomycotina</taxon>
        <taxon>Sordariomycetes</taxon>
        <taxon>Sordariomycetidae</taxon>
        <taxon>Sordariales</taxon>
        <taxon>Chaetomiaceae</taxon>
        <taxon>Achaetomium</taxon>
    </lineage>
</organism>
<sequence>MASSSTSGSRKFTYEIVLDPPGLRHKRSYGGPADGREGGTSRGAAAEPPDPAIGQVRPALGGATGHGSPPVSASAATSPPPPPTITTATLTTLQQVKGYDDHTQGLPSADTPASSTDAATAPASKKRKTSRGSRGVANLTPEQLERKRANDREAQRAIRERQRAQRMRYEREIAELKSQQPYQELQGVLRQKEAVEAELAEMKSRLATIVGMIQPLLARPAPGAVGSPSTHTTTMAPTAHIPGSTPTSATSSVSVGTHHGRWRSSLSPVMSPGSLDGPPQPPSELELLQQQRYDLVHGLELGSERLTFDFLVDPKVGVTTIQKGVNGAQDSPQYRHVPMKHERSSTISMVANLQTQQQQAQSPISSLATNLPPSTLFPPPPTTPSTVAQRPIYTITPRNCAATCPLDSILLDFLAERRQRFAEGLSPTEIAGPRYPSVSSLLNPTISAFSHPLSKVFTDILARFPDLATLPERVAVLYMMFLLMRWQVHPTRENYLRLPEWFRPFRVQLEREHPAWFDHLPFPKMREKLVREYGVYDFPFENFFIPFTRTLSLNWPYEDAHVLLADPKGNELMINPVFEQHIKVLANWTLGEAFERAFPALTGLINVKKGT</sequence>
<accession>A0AAN7CDY2</accession>
<dbReference type="EMBL" id="MU860043">
    <property type="protein sequence ID" value="KAK4240279.1"/>
    <property type="molecule type" value="Genomic_DNA"/>
</dbReference>
<evidence type="ECO:0000256" key="2">
    <source>
        <dbReference type="SAM" id="MobiDB-lite"/>
    </source>
</evidence>
<comment type="caution">
    <text evidence="3">The sequence shown here is derived from an EMBL/GenBank/DDBJ whole genome shotgun (WGS) entry which is preliminary data.</text>
</comment>
<feature type="compositionally biased region" description="Low complexity" evidence="2">
    <location>
        <begin position="242"/>
        <end position="257"/>
    </location>
</feature>
<dbReference type="Proteomes" id="UP001303760">
    <property type="component" value="Unassembled WGS sequence"/>
</dbReference>
<feature type="coiled-coil region" evidence="1">
    <location>
        <begin position="152"/>
        <end position="205"/>
    </location>
</feature>
<evidence type="ECO:0000313" key="4">
    <source>
        <dbReference type="Proteomes" id="UP001303760"/>
    </source>
</evidence>
<dbReference type="PANTHER" id="PTHR37012">
    <property type="entry name" value="B-ZIP TRANSCRIPTION FACTOR (EUROFUNG)-RELATED"/>
    <property type="match status" value="1"/>
</dbReference>
<dbReference type="InterPro" id="IPR021833">
    <property type="entry name" value="DUF3425"/>
</dbReference>